<dbReference type="EMBL" id="JANQDX010000004">
    <property type="protein sequence ID" value="KAL0925850.1"/>
    <property type="molecule type" value="Genomic_DNA"/>
</dbReference>
<keyword evidence="2" id="KW-1185">Reference proteome</keyword>
<protein>
    <submittedName>
        <fullName evidence="1">Uncharacterized protein</fullName>
    </submittedName>
</protein>
<gene>
    <name evidence="1" type="ORF">M5K25_004221</name>
</gene>
<evidence type="ECO:0000313" key="2">
    <source>
        <dbReference type="Proteomes" id="UP001552299"/>
    </source>
</evidence>
<accession>A0ABD0VM90</accession>
<sequence length="165" mass="18688">MEVPNRHGCALSATLALILLFILLFAMAMISLFSQAIYAGKNNRYWIVGNPSAEGRIELLEAECSEGQAMAALGGRPPSTRRTRLVTPNLPFKMWRLLPLSSDPRRNPARSKHPSGILPRGLALQMPRQVLHPMKHETRRNRGAQERNKSCFDFHEYLLFSSIYM</sequence>
<evidence type="ECO:0000313" key="1">
    <source>
        <dbReference type="EMBL" id="KAL0925850.1"/>
    </source>
</evidence>
<name>A0ABD0VM90_DENTH</name>
<dbReference type="Proteomes" id="UP001552299">
    <property type="component" value="Unassembled WGS sequence"/>
</dbReference>
<dbReference type="AlphaFoldDB" id="A0ABD0VM90"/>
<proteinExistence type="predicted"/>
<organism evidence="1 2">
    <name type="scientific">Dendrobium thyrsiflorum</name>
    <name type="common">Pinecone-like raceme dendrobium</name>
    <name type="synonym">Orchid</name>
    <dbReference type="NCBI Taxonomy" id="117978"/>
    <lineage>
        <taxon>Eukaryota</taxon>
        <taxon>Viridiplantae</taxon>
        <taxon>Streptophyta</taxon>
        <taxon>Embryophyta</taxon>
        <taxon>Tracheophyta</taxon>
        <taxon>Spermatophyta</taxon>
        <taxon>Magnoliopsida</taxon>
        <taxon>Liliopsida</taxon>
        <taxon>Asparagales</taxon>
        <taxon>Orchidaceae</taxon>
        <taxon>Epidendroideae</taxon>
        <taxon>Malaxideae</taxon>
        <taxon>Dendrobiinae</taxon>
        <taxon>Dendrobium</taxon>
    </lineage>
</organism>
<reference evidence="1 2" key="1">
    <citation type="journal article" date="2024" name="Plant Biotechnol. J.">
        <title>Dendrobium thyrsiflorum genome and its molecular insights into genes involved in important horticultural traits.</title>
        <authorList>
            <person name="Chen B."/>
            <person name="Wang J.Y."/>
            <person name="Zheng P.J."/>
            <person name="Li K.L."/>
            <person name="Liang Y.M."/>
            <person name="Chen X.F."/>
            <person name="Zhang C."/>
            <person name="Zhao X."/>
            <person name="He X."/>
            <person name="Zhang G.Q."/>
            <person name="Liu Z.J."/>
            <person name="Xu Q."/>
        </authorList>
    </citation>
    <scope>NUCLEOTIDE SEQUENCE [LARGE SCALE GENOMIC DNA]</scope>
    <source>
        <strain evidence="1">GZMU011</strain>
    </source>
</reference>
<comment type="caution">
    <text evidence="1">The sequence shown here is derived from an EMBL/GenBank/DDBJ whole genome shotgun (WGS) entry which is preliminary data.</text>
</comment>